<gene>
    <name evidence="1" type="ORF">KPL71_026808</name>
</gene>
<organism evidence="1 2">
    <name type="scientific">Citrus sinensis</name>
    <name type="common">Sweet orange</name>
    <name type="synonym">Citrus aurantium var. sinensis</name>
    <dbReference type="NCBI Taxonomy" id="2711"/>
    <lineage>
        <taxon>Eukaryota</taxon>
        <taxon>Viridiplantae</taxon>
        <taxon>Streptophyta</taxon>
        <taxon>Embryophyta</taxon>
        <taxon>Tracheophyta</taxon>
        <taxon>Spermatophyta</taxon>
        <taxon>Magnoliopsida</taxon>
        <taxon>eudicotyledons</taxon>
        <taxon>Gunneridae</taxon>
        <taxon>Pentapetalae</taxon>
        <taxon>rosids</taxon>
        <taxon>malvids</taxon>
        <taxon>Sapindales</taxon>
        <taxon>Rutaceae</taxon>
        <taxon>Aurantioideae</taxon>
        <taxon>Citrus</taxon>
    </lineage>
</organism>
<reference evidence="2" key="1">
    <citation type="journal article" date="2023" name="Hortic. Res.">
        <title>A chromosome-level phased genome enabling allele-level studies in sweet orange: a case study on citrus Huanglongbing tolerance.</title>
        <authorList>
            <person name="Wu B."/>
            <person name="Yu Q."/>
            <person name="Deng Z."/>
            <person name="Duan Y."/>
            <person name="Luo F."/>
            <person name="Gmitter F. Jr."/>
        </authorList>
    </citation>
    <scope>NUCLEOTIDE SEQUENCE [LARGE SCALE GENOMIC DNA]</scope>
    <source>
        <strain evidence="2">cv. Valencia</strain>
    </source>
</reference>
<name>A0ACB8I223_CITSI</name>
<evidence type="ECO:0000313" key="2">
    <source>
        <dbReference type="Proteomes" id="UP000829398"/>
    </source>
</evidence>
<dbReference type="EMBL" id="CM039178">
    <property type="protein sequence ID" value="KAH9681074.1"/>
    <property type="molecule type" value="Genomic_DNA"/>
</dbReference>
<protein>
    <submittedName>
        <fullName evidence="1">Uncharacterized protein</fullName>
    </submittedName>
</protein>
<proteinExistence type="predicted"/>
<accession>A0ACB8I223</accession>
<comment type="caution">
    <text evidence="1">The sequence shown here is derived from an EMBL/GenBank/DDBJ whole genome shotgun (WGS) entry which is preliminary data.</text>
</comment>
<dbReference type="Proteomes" id="UP000829398">
    <property type="component" value="Chromosome 9"/>
</dbReference>
<evidence type="ECO:0000313" key="1">
    <source>
        <dbReference type="EMBL" id="KAH9681074.1"/>
    </source>
</evidence>
<keyword evidence="2" id="KW-1185">Reference proteome</keyword>
<sequence length="220" mass="25487">MKQPLGFINPHRRNFVYRLKKSRYGFKKAPYAWFSALRNNNLALTKFISAIGNTFAFKDLDNLHYFLGVDLIRTSDGLFLLQQHYIRNLLERFNMSNAKPVSTPLSSSISLKNNDGSNFVDASLFRQLIGALQYITLTCQDICFSVNKLNQFLHQPTQLHWQAVKRLLRYLKDSVFFGLQFHSNSNTLLTEYTDSDWRANLDDRSSTSAYVIFFYGNPVS</sequence>